<evidence type="ECO:0000313" key="4">
    <source>
        <dbReference type="Proteomes" id="UP001145799"/>
    </source>
</evidence>
<dbReference type="Proteomes" id="UP001183604">
    <property type="component" value="Unassembled WGS sequence"/>
</dbReference>
<proteinExistence type="predicted"/>
<feature type="transmembrane region" description="Helical" evidence="1">
    <location>
        <begin position="35"/>
        <end position="57"/>
    </location>
</feature>
<dbReference type="Pfam" id="PF13576">
    <property type="entry name" value="Pentapeptide_3"/>
    <property type="match status" value="1"/>
</dbReference>
<name>A0A9X3PHW6_9ACTN</name>
<accession>A0A9X3PHW6</accession>
<reference evidence="3 5" key="2">
    <citation type="submission" date="2023-07" db="EMBL/GenBank/DDBJ databases">
        <title>Sequencing the genomes of 1000 actinobacteria strains.</title>
        <authorList>
            <person name="Klenk H.-P."/>
        </authorList>
    </citation>
    <scope>NUCLEOTIDE SEQUENCE [LARGE SCALE GENOMIC DNA]</scope>
    <source>
        <strain evidence="3 5">DSM 44724</strain>
    </source>
</reference>
<dbReference type="EMBL" id="JAPZVQ010000005">
    <property type="protein sequence ID" value="MDA1385645.1"/>
    <property type="molecule type" value="Genomic_DNA"/>
</dbReference>
<dbReference type="SUPFAM" id="SSF141571">
    <property type="entry name" value="Pentapeptide repeat-like"/>
    <property type="match status" value="1"/>
</dbReference>
<dbReference type="Gene3D" id="2.160.20.80">
    <property type="entry name" value="E3 ubiquitin-protein ligase SopA"/>
    <property type="match status" value="1"/>
</dbReference>
<evidence type="ECO:0000256" key="1">
    <source>
        <dbReference type="SAM" id="Phobius"/>
    </source>
</evidence>
<reference evidence="2" key="1">
    <citation type="submission" date="2022-12" db="EMBL/GenBank/DDBJ databases">
        <title>Gycomyces niveus sp.nov., a novel actinomycete isolated from soil in Shouguang.</title>
        <authorList>
            <person name="Yang X."/>
        </authorList>
    </citation>
    <scope>NUCLEOTIDE SEQUENCE</scope>
    <source>
        <strain evidence="2">DSM 44724</strain>
    </source>
</reference>
<dbReference type="InterPro" id="IPR001646">
    <property type="entry name" value="5peptide_repeat"/>
</dbReference>
<gene>
    <name evidence="3" type="ORF">J2S69_003236</name>
    <name evidence="2" type="ORF">O2L01_11685</name>
</gene>
<keyword evidence="1" id="KW-1133">Transmembrane helix</keyword>
<organism evidence="2 4">
    <name type="scientific">Glycomyces lechevalierae</name>
    <dbReference type="NCBI Taxonomy" id="256034"/>
    <lineage>
        <taxon>Bacteria</taxon>
        <taxon>Bacillati</taxon>
        <taxon>Actinomycetota</taxon>
        <taxon>Actinomycetes</taxon>
        <taxon>Glycomycetales</taxon>
        <taxon>Glycomycetaceae</taxon>
        <taxon>Glycomyces</taxon>
    </lineage>
</organism>
<evidence type="ECO:0000313" key="2">
    <source>
        <dbReference type="EMBL" id="MDA1385645.1"/>
    </source>
</evidence>
<dbReference type="EMBL" id="JAVDYD010000001">
    <property type="protein sequence ID" value="MDR7339517.1"/>
    <property type="molecule type" value="Genomic_DNA"/>
</dbReference>
<protein>
    <submittedName>
        <fullName evidence="2">Pentapeptide repeat-containing protein</fullName>
    </submittedName>
    <submittedName>
        <fullName evidence="3">Uncharacterized protein YjbI with pentapeptide repeats</fullName>
    </submittedName>
</protein>
<keyword evidence="5" id="KW-1185">Reference proteome</keyword>
<evidence type="ECO:0000313" key="3">
    <source>
        <dbReference type="EMBL" id="MDR7339517.1"/>
    </source>
</evidence>
<dbReference type="Proteomes" id="UP001145799">
    <property type="component" value="Unassembled WGS sequence"/>
</dbReference>
<dbReference type="AlphaFoldDB" id="A0A9X3PHW6"/>
<keyword evidence="1" id="KW-0812">Transmembrane</keyword>
<keyword evidence="1" id="KW-0472">Membrane</keyword>
<comment type="caution">
    <text evidence="2">The sequence shown here is derived from an EMBL/GenBank/DDBJ whole genome shotgun (WGS) entry which is preliminary data.</text>
</comment>
<feature type="transmembrane region" description="Helical" evidence="1">
    <location>
        <begin position="77"/>
        <end position="98"/>
    </location>
</feature>
<dbReference type="RefSeq" id="WP_270122105.1">
    <property type="nucleotide sequence ID" value="NZ_BAAAOM010000004.1"/>
</dbReference>
<sequence>MTSVRKYLRALWIRLVAGSPGRFRREWEERPPMPLAAHVLVMLLAALAVLAGLLWLLTSDRTSPLTAARTDQITLEVIRLAFYAVAGIGGVIALTVAYRRQRLSEIEVDREDAKLYNERFAAAADQLSSERAANRLAGVYAMAALADEWGPGRQTCVNVLCAYLRMPYEPPPRRNEREAAGADQFRPVLEERLVRKTVVSVLAERLRAAPVHGRTWHGCDFDFTGATFDEGDLSRTVFTGSVTFSYARFPFATFDLSDAKFMGRVDFSNARFLGAAVDFSGSHFLGEVDCSGIAVSGGEVRFRYAAFTGEFVSFSMSDFAGGTVLFEGCRFGPDTKATFVNSQFSGAYLDFSYAELEGARLDFGRVASWEHPPHFDDFPDGPPRGLRLPEYRV</sequence>
<evidence type="ECO:0000313" key="5">
    <source>
        <dbReference type="Proteomes" id="UP001183604"/>
    </source>
</evidence>